<evidence type="ECO:0000259" key="5">
    <source>
        <dbReference type="PROSITE" id="PS50003"/>
    </source>
</evidence>
<keyword evidence="6" id="KW-0418">Kinase</keyword>
<evidence type="ECO:0000256" key="3">
    <source>
        <dbReference type="SAM" id="MobiDB-lite"/>
    </source>
</evidence>
<feature type="compositionally biased region" description="Acidic residues" evidence="3">
    <location>
        <begin position="423"/>
        <end position="434"/>
    </location>
</feature>
<reference evidence="6" key="1">
    <citation type="submission" date="2023-03" db="EMBL/GenBank/DDBJ databases">
        <authorList>
            <person name="Steffen K."/>
            <person name="Cardenas P."/>
        </authorList>
    </citation>
    <scope>NUCLEOTIDE SEQUENCE</scope>
</reference>
<dbReference type="PROSITE" id="PS50003">
    <property type="entry name" value="PH_DOMAIN"/>
    <property type="match status" value="1"/>
</dbReference>
<feature type="compositionally biased region" description="Acidic residues" evidence="3">
    <location>
        <begin position="388"/>
        <end position="402"/>
    </location>
</feature>
<dbReference type="EMBL" id="CASHTH010002200">
    <property type="protein sequence ID" value="CAI8026132.1"/>
    <property type="molecule type" value="Genomic_DNA"/>
</dbReference>
<comment type="caution">
    <text evidence="6">The sequence shown here is derived from an EMBL/GenBank/DDBJ whole genome shotgun (WGS) entry which is preliminary data.</text>
</comment>
<dbReference type="Pfam" id="PF00169">
    <property type="entry name" value="PH"/>
    <property type="match status" value="1"/>
</dbReference>
<proteinExistence type="predicted"/>
<protein>
    <submittedName>
        <fullName evidence="6">Src kinase-associated phosphoprotein 2</fullName>
    </submittedName>
</protein>
<feature type="domain" description="SH3" evidence="4">
    <location>
        <begin position="480"/>
        <end position="548"/>
    </location>
</feature>
<feature type="domain" description="PH" evidence="5">
    <location>
        <begin position="244"/>
        <end position="348"/>
    </location>
</feature>
<organism evidence="6 7">
    <name type="scientific">Geodia barretti</name>
    <name type="common">Barrett's horny sponge</name>
    <dbReference type="NCBI Taxonomy" id="519541"/>
    <lineage>
        <taxon>Eukaryota</taxon>
        <taxon>Metazoa</taxon>
        <taxon>Porifera</taxon>
        <taxon>Demospongiae</taxon>
        <taxon>Heteroscleromorpha</taxon>
        <taxon>Tetractinellida</taxon>
        <taxon>Astrophorina</taxon>
        <taxon>Geodiidae</taxon>
        <taxon>Geodia</taxon>
    </lineage>
</organism>
<dbReference type="SUPFAM" id="SSF50729">
    <property type="entry name" value="PH domain-like"/>
    <property type="match status" value="1"/>
</dbReference>
<dbReference type="Proteomes" id="UP001174909">
    <property type="component" value="Unassembled WGS sequence"/>
</dbReference>
<dbReference type="PANTHER" id="PTHR15126">
    <property type="entry name" value="SH3-BINDING"/>
    <property type="match status" value="1"/>
</dbReference>
<dbReference type="InterPro" id="IPR011993">
    <property type="entry name" value="PH-like_dom_sf"/>
</dbReference>
<dbReference type="InterPro" id="IPR001849">
    <property type="entry name" value="PH_domain"/>
</dbReference>
<name>A0AA35SC53_GEOBA</name>
<dbReference type="SMART" id="SM00326">
    <property type="entry name" value="SH3"/>
    <property type="match status" value="1"/>
</dbReference>
<dbReference type="Pfam" id="PF00018">
    <property type="entry name" value="SH3_1"/>
    <property type="match status" value="1"/>
</dbReference>
<dbReference type="GO" id="GO:0017124">
    <property type="term" value="F:SH3 domain binding"/>
    <property type="evidence" value="ECO:0007669"/>
    <property type="project" value="TreeGrafter"/>
</dbReference>
<sequence>MSRELLTAILEACNDFHVFLTKDLQGQALAAEVEGRRKQLVISINGVLSKINSAHPSIRPRLYTPTTNGPQPPAIGKKPASKLPPSAPDEGQEMYIECEPQDNPEDYLTFTSQNGEEEGEGGPQEMYEAMANTDEPLDLYEDPVQGVISPSGEVSPIPQQPPLPGPKNDDRPQDVYEEPITSPPPPTIPTPTPPPSAENSGSGAVYARTQIIAGAPPTNDTATEWIYDTTKKDEKKLKPSQLENVLCKGNLEKLGGKNKKTWQVRFCALAGPFMYFYEKESSKTYRNRIVLPMYTVAEAPEHTNAKKRHFAFKLTHTDQGGMKKDYFFRSSKRESCETWVQAMRSLNERTTITPQHVLVTTSTAEGGASGADVQQEMYEPIDPMTMSDEEVEEGEDDPEDYVDVVPPPLEDQEEYVDVPPPTVEDDDQENYDDMADLRSPLPPPIPPPPSKTPAPSVTRRQPDSPVDTSKVYSQYPNGINLQNVFVALWDFSSSARDELSVQRGDLVHVVDPNPKVQWWASEALDQNAASKTGLYGFLPSNYVEAAFELV</sequence>
<feature type="region of interest" description="Disordered" evidence="3">
    <location>
        <begin position="142"/>
        <end position="203"/>
    </location>
</feature>
<evidence type="ECO:0000313" key="7">
    <source>
        <dbReference type="Proteomes" id="UP001174909"/>
    </source>
</evidence>
<dbReference type="GO" id="GO:0016301">
    <property type="term" value="F:kinase activity"/>
    <property type="evidence" value="ECO:0007669"/>
    <property type="project" value="UniProtKB-KW"/>
</dbReference>
<dbReference type="Gene3D" id="2.30.29.30">
    <property type="entry name" value="Pleckstrin-homology domain (PH domain)/Phosphotyrosine-binding domain (PTB)"/>
    <property type="match status" value="1"/>
</dbReference>
<feature type="compositionally biased region" description="Pro residues" evidence="3">
    <location>
        <begin position="440"/>
        <end position="452"/>
    </location>
</feature>
<dbReference type="SMART" id="SM00233">
    <property type="entry name" value="PH"/>
    <property type="match status" value="1"/>
</dbReference>
<dbReference type="SUPFAM" id="SSF50044">
    <property type="entry name" value="SH3-domain"/>
    <property type="match status" value="1"/>
</dbReference>
<dbReference type="PRINTS" id="PR00452">
    <property type="entry name" value="SH3DOMAIN"/>
</dbReference>
<evidence type="ECO:0000256" key="1">
    <source>
        <dbReference type="ARBA" id="ARBA00022443"/>
    </source>
</evidence>
<accession>A0AA35SC53</accession>
<dbReference type="GO" id="GO:0007165">
    <property type="term" value="P:signal transduction"/>
    <property type="evidence" value="ECO:0007669"/>
    <property type="project" value="InterPro"/>
</dbReference>
<evidence type="ECO:0000256" key="2">
    <source>
        <dbReference type="PROSITE-ProRule" id="PRU00192"/>
    </source>
</evidence>
<dbReference type="InterPro" id="IPR001452">
    <property type="entry name" value="SH3_domain"/>
</dbReference>
<keyword evidence="1 2" id="KW-0728">SH3 domain</keyword>
<dbReference type="Gene3D" id="2.30.30.40">
    <property type="entry name" value="SH3 Domains"/>
    <property type="match status" value="1"/>
</dbReference>
<dbReference type="AlphaFoldDB" id="A0AA35SC53"/>
<dbReference type="PROSITE" id="PS50002">
    <property type="entry name" value="SH3"/>
    <property type="match status" value="1"/>
</dbReference>
<dbReference type="InterPro" id="IPR035848">
    <property type="entry name" value="SH3BP2"/>
</dbReference>
<evidence type="ECO:0000259" key="4">
    <source>
        <dbReference type="PROSITE" id="PS50002"/>
    </source>
</evidence>
<keyword evidence="6" id="KW-0808">Transferase</keyword>
<keyword evidence="7" id="KW-1185">Reference proteome</keyword>
<gene>
    <name evidence="6" type="ORF">GBAR_LOCUS15051</name>
</gene>
<feature type="compositionally biased region" description="Pro residues" evidence="3">
    <location>
        <begin position="181"/>
        <end position="196"/>
    </location>
</feature>
<dbReference type="PANTHER" id="PTHR15126:SF4">
    <property type="entry name" value="SH3 DOMAIN-BINDING PROTEIN 2"/>
    <property type="match status" value="1"/>
</dbReference>
<feature type="region of interest" description="Disordered" evidence="3">
    <location>
        <begin position="388"/>
        <end position="468"/>
    </location>
</feature>
<evidence type="ECO:0000313" key="6">
    <source>
        <dbReference type="EMBL" id="CAI8026132.1"/>
    </source>
</evidence>
<feature type="region of interest" description="Disordered" evidence="3">
    <location>
        <begin position="57"/>
        <end position="123"/>
    </location>
</feature>
<dbReference type="InterPro" id="IPR036028">
    <property type="entry name" value="SH3-like_dom_sf"/>
</dbReference>